<sequence length="320" mass="34044">MTASTPDTSRDDAAGESALTVVLAFGANLLIALAKTVAAVITGSASMVAEAAHSWADSGNEILLLIANSRAKRTPDRVHPLGYGREAYVWSMFAALGLFALGAGVSITHGIQELVHAEPATDFAVAYVVLGVSFVLESISFQQAYRQLRTEAIAIDRDVLAHALRTSDPTTRAVFAEDAAALLGLVIAFLGVLLHQITGSAIPDAVGSILVGILLGVIALILIDRNRRFLIGEEASPALRQAGIEALKALPEVDRVTFLRMEYLGPRQAYLVASVDLVGDYAESRVAHTLRDLESRLERNSHVVRAILTLSTAEEPTITV</sequence>
<evidence type="ECO:0000313" key="9">
    <source>
        <dbReference type="Proteomes" id="UP000183407"/>
    </source>
</evidence>
<dbReference type="Gene3D" id="1.20.1510.10">
    <property type="entry name" value="Cation efflux protein transmembrane domain"/>
    <property type="match status" value="1"/>
</dbReference>
<dbReference type="Pfam" id="PF01545">
    <property type="entry name" value="Cation_efflux"/>
    <property type="match status" value="1"/>
</dbReference>
<feature type="transmembrane region" description="Helical" evidence="6">
    <location>
        <begin position="179"/>
        <end position="199"/>
    </location>
</feature>
<proteinExistence type="predicted"/>
<dbReference type="NCBIfam" id="TIGR01297">
    <property type="entry name" value="CDF"/>
    <property type="match status" value="1"/>
</dbReference>
<feature type="transmembrane region" description="Helical" evidence="6">
    <location>
        <begin position="87"/>
        <end position="111"/>
    </location>
</feature>
<evidence type="ECO:0000256" key="4">
    <source>
        <dbReference type="ARBA" id="ARBA00022989"/>
    </source>
</evidence>
<dbReference type="OrthoDB" id="9806522at2"/>
<dbReference type="GO" id="GO:0006882">
    <property type="term" value="P:intracellular zinc ion homeostasis"/>
    <property type="evidence" value="ECO:0007669"/>
    <property type="project" value="TreeGrafter"/>
</dbReference>
<reference evidence="9" key="1">
    <citation type="submission" date="2016-10" db="EMBL/GenBank/DDBJ databases">
        <authorList>
            <person name="Varghese N."/>
        </authorList>
    </citation>
    <scope>NUCLEOTIDE SEQUENCE [LARGE SCALE GENOMIC DNA]</scope>
    <source>
        <strain evidence="9">DSM 44719</strain>
    </source>
</reference>
<keyword evidence="2" id="KW-0813">Transport</keyword>
<protein>
    <submittedName>
        <fullName evidence="8">Cation diffusion facilitator family transporter</fullName>
    </submittedName>
</protein>
<evidence type="ECO:0000256" key="2">
    <source>
        <dbReference type="ARBA" id="ARBA00022448"/>
    </source>
</evidence>
<feature type="transmembrane region" description="Helical" evidence="6">
    <location>
        <begin position="123"/>
        <end position="141"/>
    </location>
</feature>
<feature type="transmembrane region" description="Helical" evidence="6">
    <location>
        <begin position="20"/>
        <end position="41"/>
    </location>
</feature>
<evidence type="ECO:0000256" key="1">
    <source>
        <dbReference type="ARBA" id="ARBA00004141"/>
    </source>
</evidence>
<feature type="domain" description="Cation efflux protein transmembrane" evidence="7">
    <location>
        <begin position="21"/>
        <end position="224"/>
    </location>
</feature>
<dbReference type="GO" id="GO:0016020">
    <property type="term" value="C:membrane"/>
    <property type="evidence" value="ECO:0007669"/>
    <property type="project" value="UniProtKB-SubCell"/>
</dbReference>
<feature type="transmembrane region" description="Helical" evidence="6">
    <location>
        <begin position="205"/>
        <end position="223"/>
    </location>
</feature>
<evidence type="ECO:0000256" key="5">
    <source>
        <dbReference type="ARBA" id="ARBA00023136"/>
    </source>
</evidence>
<dbReference type="InterPro" id="IPR058533">
    <property type="entry name" value="Cation_efflux_TM"/>
</dbReference>
<accession>A0A1H5GUQ1</accession>
<evidence type="ECO:0000256" key="3">
    <source>
        <dbReference type="ARBA" id="ARBA00022692"/>
    </source>
</evidence>
<dbReference type="GO" id="GO:0008324">
    <property type="term" value="F:monoatomic cation transmembrane transporter activity"/>
    <property type="evidence" value="ECO:0007669"/>
    <property type="project" value="InterPro"/>
</dbReference>
<dbReference type="EMBL" id="FNTL01000004">
    <property type="protein sequence ID" value="SEE19432.1"/>
    <property type="molecule type" value="Genomic_DNA"/>
</dbReference>
<evidence type="ECO:0000313" key="8">
    <source>
        <dbReference type="EMBL" id="SEE19432.1"/>
    </source>
</evidence>
<comment type="subcellular location">
    <subcellularLocation>
        <location evidence="1">Membrane</location>
        <topology evidence="1">Multi-pass membrane protein</topology>
    </subcellularLocation>
</comment>
<dbReference type="InterPro" id="IPR027469">
    <property type="entry name" value="Cation_efflux_TMD_sf"/>
</dbReference>
<evidence type="ECO:0000259" key="7">
    <source>
        <dbReference type="Pfam" id="PF01545"/>
    </source>
</evidence>
<dbReference type="InterPro" id="IPR002524">
    <property type="entry name" value="Cation_efflux"/>
</dbReference>
<dbReference type="PANTHER" id="PTHR13414">
    <property type="entry name" value="HUEL-CATION TRANSPORTER"/>
    <property type="match status" value="1"/>
</dbReference>
<keyword evidence="4 6" id="KW-1133">Transmembrane helix</keyword>
<dbReference type="PANTHER" id="PTHR13414:SF9">
    <property type="entry name" value="PROTON-COUPLED ZINC ANTIPORTER SLC30A9, MITOCHONDRIAL"/>
    <property type="match status" value="1"/>
</dbReference>
<dbReference type="SUPFAM" id="SSF161111">
    <property type="entry name" value="Cation efflux protein transmembrane domain-like"/>
    <property type="match status" value="1"/>
</dbReference>
<dbReference type="RefSeq" id="WP_073359482.1">
    <property type="nucleotide sequence ID" value="NZ_FNTL01000004.1"/>
</dbReference>
<name>A0A1H5GUQ1_RHOJO</name>
<keyword evidence="5 6" id="KW-0472">Membrane</keyword>
<dbReference type="Proteomes" id="UP000183407">
    <property type="component" value="Unassembled WGS sequence"/>
</dbReference>
<dbReference type="GO" id="GO:0006829">
    <property type="term" value="P:zinc ion transport"/>
    <property type="evidence" value="ECO:0007669"/>
    <property type="project" value="InterPro"/>
</dbReference>
<evidence type="ECO:0000256" key="6">
    <source>
        <dbReference type="SAM" id="Phobius"/>
    </source>
</evidence>
<dbReference type="AlphaFoldDB" id="A0A1H5GUQ1"/>
<keyword evidence="3 6" id="KW-0812">Transmembrane</keyword>
<organism evidence="8 9">
    <name type="scientific">Rhodococcus jostii</name>
    <dbReference type="NCBI Taxonomy" id="132919"/>
    <lineage>
        <taxon>Bacteria</taxon>
        <taxon>Bacillati</taxon>
        <taxon>Actinomycetota</taxon>
        <taxon>Actinomycetes</taxon>
        <taxon>Mycobacteriales</taxon>
        <taxon>Nocardiaceae</taxon>
        <taxon>Rhodococcus</taxon>
    </lineage>
</organism>
<dbReference type="InterPro" id="IPR040177">
    <property type="entry name" value="SLC30A9"/>
</dbReference>
<gene>
    <name evidence="8" type="ORF">SAMN04490220_6954</name>
</gene>